<dbReference type="PANTHER" id="PTHR33121:SF19">
    <property type="entry name" value="CYCLIC DI-GMP PHOSPHODIESTERASE PA2567"/>
    <property type="match status" value="1"/>
</dbReference>
<dbReference type="OrthoDB" id="6597954at2"/>
<dbReference type="SUPFAM" id="SSF55073">
    <property type="entry name" value="Nucleotide cyclase"/>
    <property type="match status" value="1"/>
</dbReference>
<dbReference type="SMART" id="SM00052">
    <property type="entry name" value="EAL"/>
    <property type="match status" value="1"/>
</dbReference>
<dbReference type="PANTHER" id="PTHR33121">
    <property type="entry name" value="CYCLIC DI-GMP PHOSPHODIESTERASE PDEF"/>
    <property type="match status" value="1"/>
</dbReference>
<dbReference type="SMART" id="SM00267">
    <property type="entry name" value="GGDEF"/>
    <property type="match status" value="1"/>
</dbReference>
<proteinExistence type="predicted"/>
<dbReference type="RefSeq" id="WP_101818165.1">
    <property type="nucleotide sequence ID" value="NZ_PJZF01000024.1"/>
</dbReference>
<dbReference type="SMART" id="SM00065">
    <property type="entry name" value="GAF"/>
    <property type="match status" value="1"/>
</dbReference>
<dbReference type="InterPro" id="IPR000160">
    <property type="entry name" value="GGDEF_dom"/>
</dbReference>
<feature type="domain" description="EAL" evidence="1">
    <location>
        <begin position="333"/>
        <end position="587"/>
    </location>
</feature>
<dbReference type="AlphaFoldDB" id="A0A2N5DWM6"/>
<name>A0A2N5DWM6_9GAMM</name>
<dbReference type="Gene3D" id="3.30.70.270">
    <property type="match status" value="1"/>
</dbReference>
<dbReference type="EMBL" id="PJZF01000024">
    <property type="protein sequence ID" value="PLR31675.1"/>
    <property type="molecule type" value="Genomic_DNA"/>
</dbReference>
<dbReference type="GO" id="GO:0071111">
    <property type="term" value="F:cyclic-guanylate-specific phosphodiesterase activity"/>
    <property type="evidence" value="ECO:0007669"/>
    <property type="project" value="InterPro"/>
</dbReference>
<dbReference type="InterPro" id="IPR050706">
    <property type="entry name" value="Cyclic-di-GMP_PDE-like"/>
</dbReference>
<dbReference type="Proteomes" id="UP000234240">
    <property type="component" value="Unassembled WGS sequence"/>
</dbReference>
<dbReference type="InterPro" id="IPR003018">
    <property type="entry name" value="GAF"/>
</dbReference>
<dbReference type="InterPro" id="IPR001633">
    <property type="entry name" value="EAL_dom"/>
</dbReference>
<dbReference type="CDD" id="cd01948">
    <property type="entry name" value="EAL"/>
    <property type="match status" value="1"/>
</dbReference>
<keyword evidence="3" id="KW-1185">Reference proteome</keyword>
<dbReference type="SUPFAM" id="SSF141868">
    <property type="entry name" value="EAL domain-like"/>
    <property type="match status" value="1"/>
</dbReference>
<evidence type="ECO:0000313" key="3">
    <source>
        <dbReference type="Proteomes" id="UP000234240"/>
    </source>
</evidence>
<dbReference type="Pfam" id="PF01590">
    <property type="entry name" value="GAF"/>
    <property type="match status" value="1"/>
</dbReference>
<dbReference type="InterPro" id="IPR029016">
    <property type="entry name" value="GAF-like_dom_sf"/>
</dbReference>
<dbReference type="InterPro" id="IPR035919">
    <property type="entry name" value="EAL_sf"/>
</dbReference>
<evidence type="ECO:0000259" key="1">
    <source>
        <dbReference type="PROSITE" id="PS50883"/>
    </source>
</evidence>
<dbReference type="InterPro" id="IPR029787">
    <property type="entry name" value="Nucleotide_cyclase"/>
</dbReference>
<comment type="caution">
    <text evidence="2">The sequence shown here is derived from an EMBL/GenBank/DDBJ whole genome shotgun (WGS) entry which is preliminary data.</text>
</comment>
<dbReference type="PROSITE" id="PS50883">
    <property type="entry name" value="EAL"/>
    <property type="match status" value="1"/>
</dbReference>
<protein>
    <submittedName>
        <fullName evidence="2">Sensor domain-containing phosphodiesterase</fullName>
    </submittedName>
</protein>
<dbReference type="Gene3D" id="3.20.20.450">
    <property type="entry name" value="EAL domain"/>
    <property type="match status" value="1"/>
</dbReference>
<dbReference type="InterPro" id="IPR043128">
    <property type="entry name" value="Rev_trsase/Diguanyl_cyclase"/>
</dbReference>
<gene>
    <name evidence="2" type="ORF">CYR55_20320</name>
</gene>
<organism evidence="2 3">
    <name type="scientific">Chimaeribacter californicus</name>
    <dbReference type="NCBI Taxonomy" id="2060067"/>
    <lineage>
        <taxon>Bacteria</taxon>
        <taxon>Pseudomonadati</taxon>
        <taxon>Pseudomonadota</taxon>
        <taxon>Gammaproteobacteria</taxon>
        <taxon>Enterobacterales</taxon>
        <taxon>Yersiniaceae</taxon>
        <taxon>Chimaeribacter</taxon>
    </lineage>
</organism>
<evidence type="ECO:0000313" key="2">
    <source>
        <dbReference type="EMBL" id="PLR31675.1"/>
    </source>
</evidence>
<reference evidence="2 3" key="1">
    <citation type="submission" date="2017-12" db="EMBL/GenBank/DDBJ databases">
        <title>Characterization of six clinical isolates of Enterochimera gen. nov., a novel genus of the Yersiniaciae family and the three species Enterochimera arupensis sp. nov., Enterochimera coloradensis sp. nov, and Enterochimera californica sp. nov.</title>
        <authorList>
            <person name="Rossi A."/>
            <person name="Fisher M."/>
        </authorList>
    </citation>
    <scope>NUCLEOTIDE SEQUENCE [LARGE SCALE GENOMIC DNA]</scope>
    <source>
        <strain evidence="3">2015-Iso6</strain>
    </source>
</reference>
<sequence length="591" mass="65693">MSSPLRQDDQPRLRALKDLQILDASQDEILNKITALTCKMLDMPTCLVTLITDEKQCIKAKTNFPLDETSRDDAFCQHTLHHNGVLVCADTWLDERFCHLPLARQPEQPLRFYAGAPLTTDEGVAIGSLCVIDYQPRTFTAEQCRTLQEMAAVVMALLQSRSAVGLVDAVTGLPNRQRLIADLHEIQGGPPDCVLVLIDCIDITYAYEMGRSLGMPMVERMLCEIGDALHRAFCGLEKIYCVATGRFALWVPQARSESVLQTLMQCAESLPGELSLPVPIRLEIHIGYTGFGVPVEAPQQVLRKALSALHDAIDQDVPLMPYRQESDETQKRAFRLLSDLVECLDRDTGLYLMYQPKFDVKGGHAVGAEALLRWQHPVFGAVSPAQFVPLAENTTLIRPLTQWVIAQATRQLRQWRNQGIMLPVAVNVAVSNFAEPDFVDRLLAQLEEQGLTPADLEIECLETQKILGSPAALACLRRLREAGFVLALDDFGNGHSNLTYLKKIPVEVIKLDQSLIRPLQYDADCRIIVEQIIGMLHMLKYVVVAEGVEDAATLAWLHRAGCDRVQGFHLARPMLPEALSALLGPDAMHEA</sequence>
<dbReference type="SUPFAM" id="SSF55781">
    <property type="entry name" value="GAF domain-like"/>
    <property type="match status" value="1"/>
</dbReference>
<dbReference type="Gene3D" id="3.30.450.40">
    <property type="match status" value="1"/>
</dbReference>
<dbReference type="Pfam" id="PF00563">
    <property type="entry name" value="EAL"/>
    <property type="match status" value="1"/>
</dbReference>
<accession>A0A2N5DWM6</accession>